<dbReference type="Proteomes" id="UP000011115">
    <property type="component" value="Unassembled WGS sequence"/>
</dbReference>
<feature type="compositionally biased region" description="Basic and acidic residues" evidence="1">
    <location>
        <begin position="1"/>
        <end position="11"/>
    </location>
</feature>
<evidence type="ECO:0000313" key="3">
    <source>
        <dbReference type="Proteomes" id="UP000011115"/>
    </source>
</evidence>
<reference evidence="2" key="2">
    <citation type="submission" date="2015-06" db="UniProtKB">
        <authorList>
            <consortium name="EnsemblPlants"/>
        </authorList>
    </citation>
    <scope>IDENTIFICATION</scope>
    <source>
        <strain evidence="2">DM1-3 516 R44</strain>
    </source>
</reference>
<dbReference type="EnsemblPlants" id="PGSC0003DMT400086947">
    <property type="protein sequence ID" value="PGSC0003DMT400086947"/>
    <property type="gene ID" value="PGSC0003DMG400036518"/>
</dbReference>
<reference evidence="3" key="1">
    <citation type="journal article" date="2011" name="Nature">
        <title>Genome sequence and analysis of the tuber crop potato.</title>
        <authorList>
            <consortium name="The Potato Genome Sequencing Consortium"/>
        </authorList>
    </citation>
    <scope>NUCLEOTIDE SEQUENCE [LARGE SCALE GENOMIC DNA]</scope>
    <source>
        <strain evidence="3">cv. DM1-3 516 R44</strain>
    </source>
</reference>
<evidence type="ECO:0000256" key="1">
    <source>
        <dbReference type="SAM" id="MobiDB-lite"/>
    </source>
</evidence>
<evidence type="ECO:0000313" key="2">
    <source>
        <dbReference type="EnsemblPlants" id="PGSC0003DMT400086947"/>
    </source>
</evidence>
<dbReference type="PaxDb" id="4113-PGSC0003DMT400086947"/>
<feature type="region of interest" description="Disordered" evidence="1">
    <location>
        <begin position="1"/>
        <end position="21"/>
    </location>
</feature>
<dbReference type="HOGENOM" id="CLU_1035889_0_0_1"/>
<accession>M1DCU7</accession>
<keyword evidence="3" id="KW-1185">Reference proteome</keyword>
<feature type="compositionally biased region" description="Polar residues" evidence="1">
    <location>
        <begin position="219"/>
        <end position="229"/>
    </location>
</feature>
<sequence length="269" mass="29971">MFDNGKLEKTSKTQRKTPHSRNSPITLFKIQFIVSQLLDLKTIRRSKSSIANQVGEAPFAPFHHRFALTFYPQSSVILAHRDMMFPKRAMRCLRGYIVAKKVYVTSYEDKGLPIGVLKDDLVDLLSSKIDFYMVAYPLSFGVARVGSPYSFTTASRASEGYRTPSPPSVPPLVSPIPYDQDFKSAIRPPGGHPKGTRGGPQPWPSKLPRQLEVVLGGSISASRTSSTKGQKFGPRRRHVADSIVSNLISRKVVGAPPRHELISRRNLRK</sequence>
<dbReference type="InParanoid" id="M1DCU7"/>
<dbReference type="Gramene" id="PGSC0003DMT400086947">
    <property type="protein sequence ID" value="PGSC0003DMT400086947"/>
    <property type="gene ID" value="PGSC0003DMG400036518"/>
</dbReference>
<organism evidence="2 3">
    <name type="scientific">Solanum tuberosum</name>
    <name type="common">Potato</name>
    <dbReference type="NCBI Taxonomy" id="4113"/>
    <lineage>
        <taxon>Eukaryota</taxon>
        <taxon>Viridiplantae</taxon>
        <taxon>Streptophyta</taxon>
        <taxon>Embryophyta</taxon>
        <taxon>Tracheophyta</taxon>
        <taxon>Spermatophyta</taxon>
        <taxon>Magnoliopsida</taxon>
        <taxon>eudicotyledons</taxon>
        <taxon>Gunneridae</taxon>
        <taxon>Pentapetalae</taxon>
        <taxon>asterids</taxon>
        <taxon>lamiids</taxon>
        <taxon>Solanales</taxon>
        <taxon>Solanaceae</taxon>
        <taxon>Solanoideae</taxon>
        <taxon>Solaneae</taxon>
        <taxon>Solanum</taxon>
    </lineage>
</organism>
<protein>
    <submittedName>
        <fullName evidence="2">Uncharacterized protein</fullName>
    </submittedName>
</protein>
<proteinExistence type="predicted"/>
<feature type="region of interest" description="Disordered" evidence="1">
    <location>
        <begin position="183"/>
        <end position="207"/>
    </location>
</feature>
<name>M1DCU7_SOLTU</name>
<dbReference type="AlphaFoldDB" id="M1DCU7"/>
<feature type="region of interest" description="Disordered" evidence="1">
    <location>
        <begin position="218"/>
        <end position="237"/>
    </location>
</feature>